<sequence length="142" mass="15945">YSIGSVALTVLTSRELIRLSRSADVSSYRFFSHFSGNQRNSVSTEAETKNVILQQQKNMFIVVAICTLSHVVKALHQMSWVFIAAFRLSSWNSFVKDSYAYPHYLATYTTSITLVIFSSKIRDLLLSRGGAKEKPVVSTLLT</sequence>
<proteinExistence type="predicted"/>
<keyword evidence="1" id="KW-1133">Transmembrane helix</keyword>
<dbReference type="PANTHER" id="PTHR31552">
    <property type="entry name" value="SERPENTINE RECEPTOR CLASS GAMMA"/>
    <property type="match status" value="1"/>
</dbReference>
<feature type="non-terminal residue" evidence="2">
    <location>
        <position position="1"/>
    </location>
</feature>
<keyword evidence="3" id="KW-1185">Reference proteome</keyword>
<organism evidence="2 3">
    <name type="scientific">Pristionchus fissidentatus</name>
    <dbReference type="NCBI Taxonomy" id="1538716"/>
    <lineage>
        <taxon>Eukaryota</taxon>
        <taxon>Metazoa</taxon>
        <taxon>Ecdysozoa</taxon>
        <taxon>Nematoda</taxon>
        <taxon>Chromadorea</taxon>
        <taxon>Rhabditida</taxon>
        <taxon>Rhabditina</taxon>
        <taxon>Diplogasteromorpha</taxon>
        <taxon>Diplogasteroidea</taxon>
        <taxon>Neodiplogasteridae</taxon>
        <taxon>Pristionchus</taxon>
    </lineage>
</organism>
<protein>
    <recommendedName>
        <fullName evidence="4">G protein-coupled receptor</fullName>
    </recommendedName>
</protein>
<reference evidence="2" key="1">
    <citation type="submission" date="2023-10" db="EMBL/GenBank/DDBJ databases">
        <title>Genome assembly of Pristionchus species.</title>
        <authorList>
            <person name="Yoshida K."/>
            <person name="Sommer R.J."/>
        </authorList>
    </citation>
    <scope>NUCLEOTIDE SEQUENCE</scope>
    <source>
        <strain evidence="2">RS5133</strain>
    </source>
</reference>
<feature type="non-terminal residue" evidence="2">
    <location>
        <position position="142"/>
    </location>
</feature>
<keyword evidence="1" id="KW-0472">Membrane</keyword>
<evidence type="ECO:0008006" key="4">
    <source>
        <dbReference type="Google" id="ProtNLM"/>
    </source>
</evidence>
<dbReference type="Proteomes" id="UP001432322">
    <property type="component" value="Unassembled WGS sequence"/>
</dbReference>
<evidence type="ECO:0000313" key="3">
    <source>
        <dbReference type="Proteomes" id="UP001432322"/>
    </source>
</evidence>
<dbReference type="PANTHER" id="PTHR31552:SF31">
    <property type="entry name" value="SERPENTINE RECEPTOR CLASS GAMMA"/>
    <property type="match status" value="1"/>
</dbReference>
<comment type="caution">
    <text evidence="2">The sequence shown here is derived from an EMBL/GenBank/DDBJ whole genome shotgun (WGS) entry which is preliminary data.</text>
</comment>
<gene>
    <name evidence="2" type="ORF">PFISCL1PPCAC_13408</name>
</gene>
<dbReference type="AlphaFoldDB" id="A0AAV5VRC3"/>
<evidence type="ECO:0000256" key="1">
    <source>
        <dbReference type="SAM" id="Phobius"/>
    </source>
</evidence>
<evidence type="ECO:0000313" key="2">
    <source>
        <dbReference type="EMBL" id="GMT22111.1"/>
    </source>
</evidence>
<feature type="transmembrane region" description="Helical" evidence="1">
    <location>
        <begin position="98"/>
        <end position="118"/>
    </location>
</feature>
<feature type="transmembrane region" description="Helical" evidence="1">
    <location>
        <begin position="59"/>
        <end position="86"/>
    </location>
</feature>
<keyword evidence="1" id="KW-0812">Transmembrane</keyword>
<dbReference type="EMBL" id="BTSY01000004">
    <property type="protein sequence ID" value="GMT22111.1"/>
    <property type="molecule type" value="Genomic_DNA"/>
</dbReference>
<name>A0AAV5VRC3_9BILA</name>
<accession>A0AAV5VRC3</accession>